<dbReference type="AlphaFoldDB" id="A0A9J5WXA2"/>
<name>A0A9J5WXA2_SOLCO</name>
<protein>
    <submittedName>
        <fullName evidence="1">Uncharacterized protein</fullName>
    </submittedName>
</protein>
<evidence type="ECO:0000313" key="1">
    <source>
        <dbReference type="EMBL" id="KAG5579991.1"/>
    </source>
</evidence>
<dbReference type="Proteomes" id="UP000824120">
    <property type="component" value="Chromosome 10"/>
</dbReference>
<sequence length="177" mass="20782">MHNSEDKLFKNKGIYESIDSKGFSATYKDKEITYSFVTDPVTRDINALINMKQNHMDSLQLEKKIKLISEQIVVDICADHPSAFWNRKKHIVILPYEEGFSKDDIPTKSPPCRMNVELVEFCKNEIDNLLQKDFKYDASKLIFSRWQAQLDPFDFEIQYKKGVDNSLPDFLSREYLQ</sequence>
<dbReference type="OrthoDB" id="10055717at2759"/>
<comment type="caution">
    <text evidence="1">The sequence shown here is derived from an EMBL/GenBank/DDBJ whole genome shotgun (WGS) entry which is preliminary data.</text>
</comment>
<reference evidence="1 2" key="1">
    <citation type="submission" date="2020-09" db="EMBL/GenBank/DDBJ databases">
        <title>De no assembly of potato wild relative species, Solanum commersonii.</title>
        <authorList>
            <person name="Cho K."/>
        </authorList>
    </citation>
    <scope>NUCLEOTIDE SEQUENCE [LARGE SCALE GENOMIC DNA]</scope>
    <source>
        <strain evidence="1">LZ3.2</strain>
        <tissue evidence="1">Leaf</tissue>
    </source>
</reference>
<accession>A0A9J5WXA2</accession>
<evidence type="ECO:0000313" key="2">
    <source>
        <dbReference type="Proteomes" id="UP000824120"/>
    </source>
</evidence>
<gene>
    <name evidence="1" type="ORF">H5410_050618</name>
</gene>
<organism evidence="1 2">
    <name type="scientific">Solanum commersonii</name>
    <name type="common">Commerson's wild potato</name>
    <name type="synonym">Commerson's nightshade</name>
    <dbReference type="NCBI Taxonomy" id="4109"/>
    <lineage>
        <taxon>Eukaryota</taxon>
        <taxon>Viridiplantae</taxon>
        <taxon>Streptophyta</taxon>
        <taxon>Embryophyta</taxon>
        <taxon>Tracheophyta</taxon>
        <taxon>Spermatophyta</taxon>
        <taxon>Magnoliopsida</taxon>
        <taxon>eudicotyledons</taxon>
        <taxon>Gunneridae</taxon>
        <taxon>Pentapetalae</taxon>
        <taxon>asterids</taxon>
        <taxon>lamiids</taxon>
        <taxon>Solanales</taxon>
        <taxon>Solanaceae</taxon>
        <taxon>Solanoideae</taxon>
        <taxon>Solaneae</taxon>
        <taxon>Solanum</taxon>
    </lineage>
</organism>
<proteinExistence type="predicted"/>
<dbReference type="EMBL" id="JACXVP010000010">
    <property type="protein sequence ID" value="KAG5579991.1"/>
    <property type="molecule type" value="Genomic_DNA"/>
</dbReference>
<keyword evidence="2" id="KW-1185">Reference proteome</keyword>